<comment type="caution">
    <text evidence="2">The sequence shown here is derived from an EMBL/GenBank/DDBJ whole genome shotgun (WGS) entry which is preliminary data.</text>
</comment>
<evidence type="ECO:0000313" key="3">
    <source>
        <dbReference type="Proteomes" id="UP001378188"/>
    </source>
</evidence>
<keyword evidence="3" id="KW-1185">Reference proteome</keyword>
<dbReference type="Proteomes" id="UP001378188">
    <property type="component" value="Unassembled WGS sequence"/>
</dbReference>
<organism evidence="2 3">
    <name type="scientific">Microbaculum marinum</name>
    <dbReference type="NCBI Taxonomy" id="1764581"/>
    <lineage>
        <taxon>Bacteria</taxon>
        <taxon>Pseudomonadati</taxon>
        <taxon>Pseudomonadota</taxon>
        <taxon>Alphaproteobacteria</taxon>
        <taxon>Hyphomicrobiales</taxon>
        <taxon>Tepidamorphaceae</taxon>
        <taxon>Microbaculum</taxon>
    </lineage>
</organism>
<reference evidence="2 3" key="1">
    <citation type="submission" date="2024-02" db="EMBL/GenBank/DDBJ databases">
        <title>Genome analysis and characterization of Microbaculum marinisediminis sp. nov., isolated from marine sediment.</title>
        <authorList>
            <person name="Du Z.-J."/>
            <person name="Ye Y.-Q."/>
            <person name="Zhang Z.-R."/>
            <person name="Yuan S.-M."/>
            <person name="Zhang X.-Y."/>
        </authorList>
    </citation>
    <scope>NUCLEOTIDE SEQUENCE [LARGE SCALE GENOMIC DNA]</scope>
    <source>
        <strain evidence="2 3">SDUM1044001</strain>
    </source>
</reference>
<gene>
    <name evidence="2" type="ORF">V3328_18425</name>
</gene>
<proteinExistence type="predicted"/>
<dbReference type="AlphaFoldDB" id="A0AAW9RTC0"/>
<feature type="region of interest" description="Disordered" evidence="1">
    <location>
        <begin position="95"/>
        <end position="115"/>
    </location>
</feature>
<accession>A0AAW9RTC0</accession>
<protein>
    <submittedName>
        <fullName evidence="2">Uncharacterized protein</fullName>
    </submittedName>
</protein>
<dbReference type="EMBL" id="JAZHOF010000007">
    <property type="protein sequence ID" value="MEJ8573472.1"/>
    <property type="molecule type" value="Genomic_DNA"/>
</dbReference>
<name>A0AAW9RTC0_9HYPH</name>
<evidence type="ECO:0000256" key="1">
    <source>
        <dbReference type="SAM" id="MobiDB-lite"/>
    </source>
</evidence>
<dbReference type="RefSeq" id="WP_340331162.1">
    <property type="nucleotide sequence ID" value="NZ_JAZHOF010000007.1"/>
</dbReference>
<sequence length="115" mass="12468">MNQKAERSAEIEAATIASLLTEYRDGRDPLVTYEHAAECLRALGRPLTPAQVRDLVVDVRTLGGRSVGRLCEFVQAADDRIERLLRRPNLKAQAAAAARAAKRTNSPDLGATEAA</sequence>
<evidence type="ECO:0000313" key="2">
    <source>
        <dbReference type="EMBL" id="MEJ8573472.1"/>
    </source>
</evidence>